<evidence type="ECO:0000313" key="2">
    <source>
        <dbReference type="Proteomes" id="UP001597212"/>
    </source>
</evidence>
<organism evidence="1 2">
    <name type="scientific">Lacticaseibacillus hegangensis</name>
    <dbReference type="NCBI Taxonomy" id="2486010"/>
    <lineage>
        <taxon>Bacteria</taxon>
        <taxon>Bacillati</taxon>
        <taxon>Bacillota</taxon>
        <taxon>Bacilli</taxon>
        <taxon>Lactobacillales</taxon>
        <taxon>Lactobacillaceae</taxon>
        <taxon>Lacticaseibacillus</taxon>
    </lineage>
</organism>
<dbReference type="EMBL" id="JBHTOK010000073">
    <property type="protein sequence ID" value="MFD1441690.1"/>
    <property type="molecule type" value="Genomic_DNA"/>
</dbReference>
<reference evidence="2" key="1">
    <citation type="journal article" date="2019" name="Int. J. Syst. Evol. Microbiol.">
        <title>The Global Catalogue of Microorganisms (GCM) 10K type strain sequencing project: providing services to taxonomists for standard genome sequencing and annotation.</title>
        <authorList>
            <consortium name="The Broad Institute Genomics Platform"/>
            <consortium name="The Broad Institute Genome Sequencing Center for Infectious Disease"/>
            <person name="Wu L."/>
            <person name="Ma J."/>
        </authorList>
    </citation>
    <scope>NUCLEOTIDE SEQUENCE [LARGE SCALE GENOMIC DNA]</scope>
    <source>
        <strain evidence="2">CCM 8912</strain>
    </source>
</reference>
<dbReference type="RefSeq" id="WP_125756179.1">
    <property type="nucleotide sequence ID" value="NZ_JBHTOK010000073.1"/>
</dbReference>
<proteinExistence type="predicted"/>
<sequence length="91" mass="10056">MRQVKRTRLIVSTHVNDDPMRPTTITTVFPFSLDQEAYYSNFSNLGGTGPERMEIVIGDWLAGSVGGRPENIETIAESEIVRGDLDVDSQG</sequence>
<protein>
    <submittedName>
        <fullName evidence="1">Uncharacterized protein</fullName>
    </submittedName>
</protein>
<accession>A0ABW4CYX2</accession>
<keyword evidence="2" id="KW-1185">Reference proteome</keyword>
<name>A0ABW4CYX2_9LACO</name>
<gene>
    <name evidence="1" type="ORF">ACFQ5K_09920</name>
</gene>
<dbReference type="Proteomes" id="UP001597212">
    <property type="component" value="Unassembled WGS sequence"/>
</dbReference>
<evidence type="ECO:0000313" key="1">
    <source>
        <dbReference type="EMBL" id="MFD1441690.1"/>
    </source>
</evidence>
<comment type="caution">
    <text evidence="1">The sequence shown here is derived from an EMBL/GenBank/DDBJ whole genome shotgun (WGS) entry which is preliminary data.</text>
</comment>